<evidence type="ECO:0000313" key="1">
    <source>
        <dbReference type="EMBL" id="GLK69784.1"/>
    </source>
</evidence>
<accession>A0A9W6J5K5</accession>
<dbReference type="RefSeq" id="WP_271170000.1">
    <property type="nucleotide sequence ID" value="NZ_BSFI01000023.1"/>
</dbReference>
<gene>
    <name evidence="1" type="ORF">GCM10008179_34220</name>
</gene>
<evidence type="ECO:0000313" key="2">
    <source>
        <dbReference type="Proteomes" id="UP001143372"/>
    </source>
</evidence>
<reference evidence="1" key="2">
    <citation type="submission" date="2023-01" db="EMBL/GenBank/DDBJ databases">
        <authorList>
            <person name="Sun Q."/>
            <person name="Evtushenko L."/>
        </authorList>
    </citation>
    <scope>NUCLEOTIDE SEQUENCE</scope>
    <source>
        <strain evidence="1">VKM B-2347</strain>
    </source>
</reference>
<protein>
    <submittedName>
        <fullName evidence="1">Uncharacterized protein</fullName>
    </submittedName>
</protein>
<keyword evidence="2" id="KW-1185">Reference proteome</keyword>
<dbReference type="EMBL" id="BSFI01000023">
    <property type="protein sequence ID" value="GLK69784.1"/>
    <property type="molecule type" value="Genomic_DNA"/>
</dbReference>
<reference evidence="1" key="1">
    <citation type="journal article" date="2014" name="Int. J. Syst. Evol. Microbiol.">
        <title>Complete genome sequence of Corynebacterium casei LMG S-19264T (=DSM 44701T), isolated from a smear-ripened cheese.</title>
        <authorList>
            <consortium name="US DOE Joint Genome Institute (JGI-PGF)"/>
            <person name="Walter F."/>
            <person name="Albersmeier A."/>
            <person name="Kalinowski J."/>
            <person name="Ruckert C."/>
        </authorList>
    </citation>
    <scope>NUCLEOTIDE SEQUENCE</scope>
    <source>
        <strain evidence="1">VKM B-2347</strain>
    </source>
</reference>
<dbReference type="AlphaFoldDB" id="A0A9W6J5K5"/>
<sequence>MTNRDGAHKKTGVPELLLDRPDRTLRIVLRAIIEAHPDQAGRTDEARVAQAVAILLGRQPRKGAPGKNRDELLSMLAFDYSVEKYYNKRDVSVTSLAKRLVEFYPDTAGTEGREAVVRDLVRKFDEFAPQLLEAEASDSEEPDIYRPIDRILRAFGEAGLKVERRVVPVGYRDRD</sequence>
<dbReference type="Proteomes" id="UP001143372">
    <property type="component" value="Unassembled WGS sequence"/>
</dbReference>
<organism evidence="1 2">
    <name type="scientific">Hansschlegelia plantiphila</name>
    <dbReference type="NCBI Taxonomy" id="374655"/>
    <lineage>
        <taxon>Bacteria</taxon>
        <taxon>Pseudomonadati</taxon>
        <taxon>Pseudomonadota</taxon>
        <taxon>Alphaproteobacteria</taxon>
        <taxon>Hyphomicrobiales</taxon>
        <taxon>Methylopilaceae</taxon>
        <taxon>Hansschlegelia</taxon>
    </lineage>
</organism>
<comment type="caution">
    <text evidence="1">The sequence shown here is derived from an EMBL/GenBank/DDBJ whole genome shotgun (WGS) entry which is preliminary data.</text>
</comment>
<proteinExistence type="predicted"/>
<name>A0A9W6J5K5_9HYPH</name>